<feature type="compositionally biased region" description="Basic and acidic residues" evidence="1">
    <location>
        <begin position="82"/>
        <end position="93"/>
    </location>
</feature>
<evidence type="ECO:0000256" key="2">
    <source>
        <dbReference type="SAM" id="Phobius"/>
    </source>
</evidence>
<proteinExistence type="predicted"/>
<dbReference type="RefSeq" id="WP_140741501.1">
    <property type="nucleotide sequence ID" value="NZ_RCZM01000004.1"/>
</dbReference>
<dbReference type="AlphaFoldDB" id="A0A502CUI6"/>
<keyword evidence="4" id="KW-1185">Reference proteome</keyword>
<accession>A0A502CUI6</accession>
<keyword evidence="2" id="KW-0812">Transmembrane</keyword>
<evidence type="ECO:0000313" key="4">
    <source>
        <dbReference type="Proteomes" id="UP000317722"/>
    </source>
</evidence>
<comment type="caution">
    <text evidence="3">The sequence shown here is derived from an EMBL/GenBank/DDBJ whole genome shotgun (WGS) entry which is preliminary data.</text>
</comment>
<feature type="region of interest" description="Disordered" evidence="1">
    <location>
        <begin position="56"/>
        <end position="93"/>
    </location>
</feature>
<sequence length="93" mass="9724">MVPLIIGMLICVGLAVAVVAVVAIPARREGRELLTPQGEELIAVVKEKTESTLEKTGEAITSAKDAVTDKVSDTVSSAAPRETVEESGRHRAG</sequence>
<protein>
    <submittedName>
        <fullName evidence="3">Uncharacterized protein</fullName>
    </submittedName>
</protein>
<gene>
    <name evidence="3" type="ORF">EAH86_13330</name>
</gene>
<name>A0A502CUI6_9MICO</name>
<dbReference type="OrthoDB" id="4871415at2"/>
<organism evidence="3 4">
    <name type="scientific">Pedococcus bigeumensis</name>
    <dbReference type="NCBI Taxonomy" id="433644"/>
    <lineage>
        <taxon>Bacteria</taxon>
        <taxon>Bacillati</taxon>
        <taxon>Actinomycetota</taxon>
        <taxon>Actinomycetes</taxon>
        <taxon>Micrococcales</taxon>
        <taxon>Intrasporangiaceae</taxon>
        <taxon>Pedococcus</taxon>
    </lineage>
</organism>
<feature type="transmembrane region" description="Helical" evidence="2">
    <location>
        <begin position="6"/>
        <end position="26"/>
    </location>
</feature>
<evidence type="ECO:0000256" key="1">
    <source>
        <dbReference type="SAM" id="MobiDB-lite"/>
    </source>
</evidence>
<reference evidence="3 4" key="1">
    <citation type="journal article" date="2019" name="Environ. Microbiol.">
        <title>Species interactions and distinct microbial communities in high Arctic permafrost affected cryosols are associated with the CH4 and CO2 gas fluxes.</title>
        <authorList>
            <person name="Altshuler I."/>
            <person name="Hamel J."/>
            <person name="Turney S."/>
            <person name="Magnuson E."/>
            <person name="Levesque R."/>
            <person name="Greer C."/>
            <person name="Whyte L.G."/>
        </authorList>
    </citation>
    <scope>NUCLEOTIDE SEQUENCE [LARGE SCALE GENOMIC DNA]</scope>
    <source>
        <strain evidence="3 4">S9.3A</strain>
    </source>
</reference>
<keyword evidence="2" id="KW-1133">Transmembrane helix</keyword>
<dbReference type="Proteomes" id="UP000317722">
    <property type="component" value="Unassembled WGS sequence"/>
</dbReference>
<evidence type="ECO:0000313" key="3">
    <source>
        <dbReference type="EMBL" id="TPG16190.1"/>
    </source>
</evidence>
<dbReference type="EMBL" id="RCZM01000004">
    <property type="protein sequence ID" value="TPG16190.1"/>
    <property type="molecule type" value="Genomic_DNA"/>
</dbReference>
<keyword evidence="2" id="KW-0472">Membrane</keyword>